<feature type="transmembrane region" description="Helical" evidence="1">
    <location>
        <begin position="500"/>
        <end position="519"/>
    </location>
</feature>
<evidence type="ECO:0000256" key="1">
    <source>
        <dbReference type="SAM" id="Phobius"/>
    </source>
</evidence>
<keyword evidence="1" id="KW-0472">Membrane</keyword>
<gene>
    <name evidence="2" type="ORF">MNBD_ALPHA05-2308</name>
</gene>
<dbReference type="EMBL" id="UOEH01000067">
    <property type="protein sequence ID" value="VAV91572.1"/>
    <property type="molecule type" value="Genomic_DNA"/>
</dbReference>
<dbReference type="SUPFAM" id="SSF102405">
    <property type="entry name" value="MCP/YpsA-like"/>
    <property type="match status" value="1"/>
</dbReference>
<sequence length="629" mass="68996">MTIALSPPKPVMTLRIGVTGHRQSRLPADQLSRIGDQIQMILTLAAEGLDKAHTQYADDYAADKRQLFFVSALADGADTLAARRAIGAGWRLLAPLPFSRASYARDFSVEDRDQFEALLSQADAVAELDGLRDAPANEERAYLQAGLVTVEQSDIIIAVWDGKDARGVGGTAMIKDEAMSLGKPVIWVNAAADTPPVFLSAENTVEPPLLEVVSPGSVLAVIDAVVAPPESGDIEHAFSGEKTHALAAYRVFAEEGAHRFNYGSFFQFWEKLFAGKWPFSVSLTCPTPAEEISDARQSTLAQKLQSSNHDQHIFNDLIIPRFAWADHLAVHYGNLYRSSYFFNYLFAAVAVFLALFDLVAGGLGFGSKTLWIGAEVVIIIAILFITTAGKRGRWHEKWIDYRQLAEELRQYRLYYLTLGRDAGSDLSKGEGGEAASWVDWYFAASCREAGMTSGAFDAGSIRRIAETVLKEEITPQIAYHDKKAGTLHIMEHRLHHLGEYAFGTTLLVCLFYLGLVVLAGKEPGLATWAYETKNGVKGAVTMMTGFLPALGAAFFGVRVQGEFGSTAERSHATAAQLKTLAEKFEALSAAQTPRLEALRLRVEETARAMLMENMDWRMLYMSKPLNLPG</sequence>
<name>A0A3B0RIB0_9ZZZZ</name>
<evidence type="ECO:0000313" key="2">
    <source>
        <dbReference type="EMBL" id="VAV91572.1"/>
    </source>
</evidence>
<organism evidence="2">
    <name type="scientific">hydrothermal vent metagenome</name>
    <dbReference type="NCBI Taxonomy" id="652676"/>
    <lineage>
        <taxon>unclassified sequences</taxon>
        <taxon>metagenomes</taxon>
        <taxon>ecological metagenomes</taxon>
    </lineage>
</organism>
<keyword evidence="1" id="KW-0812">Transmembrane</keyword>
<dbReference type="Gene3D" id="3.40.50.450">
    <property type="match status" value="1"/>
</dbReference>
<feature type="transmembrane region" description="Helical" evidence="1">
    <location>
        <begin position="369"/>
        <end position="389"/>
    </location>
</feature>
<feature type="transmembrane region" description="Helical" evidence="1">
    <location>
        <begin position="539"/>
        <end position="559"/>
    </location>
</feature>
<proteinExistence type="predicted"/>
<reference evidence="2" key="1">
    <citation type="submission" date="2018-06" db="EMBL/GenBank/DDBJ databases">
        <authorList>
            <person name="Zhirakovskaya E."/>
        </authorList>
    </citation>
    <scope>NUCLEOTIDE SEQUENCE</scope>
</reference>
<dbReference type="Pfam" id="PF14015">
    <property type="entry name" value="DUF4231"/>
    <property type="match status" value="1"/>
</dbReference>
<dbReference type="AlphaFoldDB" id="A0A3B0RIB0"/>
<protein>
    <recommendedName>
        <fullName evidence="3">SMODS and SLOG-associating 2TM effector domain-containing protein</fullName>
    </recommendedName>
</protein>
<keyword evidence="1" id="KW-1133">Transmembrane helix</keyword>
<evidence type="ECO:0008006" key="3">
    <source>
        <dbReference type="Google" id="ProtNLM"/>
    </source>
</evidence>
<dbReference type="InterPro" id="IPR025325">
    <property type="entry name" value="DUF4231"/>
</dbReference>
<accession>A0A3B0RIB0</accession>
<feature type="transmembrane region" description="Helical" evidence="1">
    <location>
        <begin position="341"/>
        <end position="363"/>
    </location>
</feature>